<feature type="domain" description="HTH merR-type" evidence="2">
    <location>
        <begin position="1"/>
        <end position="68"/>
    </location>
</feature>
<evidence type="ECO:0000256" key="1">
    <source>
        <dbReference type="ARBA" id="ARBA00023125"/>
    </source>
</evidence>
<dbReference type="PANTHER" id="PTHR30204">
    <property type="entry name" value="REDOX-CYCLING DRUG-SENSING TRANSCRIPTIONAL ACTIVATOR SOXR"/>
    <property type="match status" value="1"/>
</dbReference>
<dbReference type="InterPro" id="IPR047057">
    <property type="entry name" value="MerR_fam"/>
</dbReference>
<gene>
    <name evidence="3" type="ORF">OG442_00550</name>
</gene>
<dbReference type="SUPFAM" id="SSF46955">
    <property type="entry name" value="Putative DNA-binding domain"/>
    <property type="match status" value="1"/>
</dbReference>
<reference evidence="3" key="1">
    <citation type="submission" date="2022-10" db="EMBL/GenBank/DDBJ databases">
        <title>The complete genomes of actinobacterial strains from the NBC collection.</title>
        <authorList>
            <person name="Joergensen T.S."/>
            <person name="Alvarez Arevalo M."/>
            <person name="Sterndorff E.B."/>
            <person name="Faurdal D."/>
            <person name="Vuksanovic O."/>
            <person name="Mourched A.-S."/>
            <person name="Charusanti P."/>
            <person name="Shaw S."/>
            <person name="Blin K."/>
            <person name="Weber T."/>
        </authorList>
    </citation>
    <scope>NUCLEOTIDE SEQUENCE</scope>
    <source>
        <strain evidence="3">NBC_01432</strain>
    </source>
</reference>
<evidence type="ECO:0000313" key="3">
    <source>
        <dbReference type="EMBL" id="WUX50169.1"/>
    </source>
</evidence>
<dbReference type="PROSITE" id="PS50937">
    <property type="entry name" value="HTH_MERR_2"/>
    <property type="match status" value="1"/>
</dbReference>
<dbReference type="InterPro" id="IPR009061">
    <property type="entry name" value="DNA-bd_dom_put_sf"/>
</dbReference>
<dbReference type="Gene3D" id="1.10.1660.10">
    <property type="match status" value="1"/>
</dbReference>
<proteinExistence type="predicted"/>
<sequence>MKIGELARRTAVSERSLRYYEEQGLLVSTRTPSGHRTYPERAVDRVIRIQELFAAGLCSGKIAELLPCMRDEDGGPSEAATTWLVADLRRQRARIDEQIAELTRTREILDDVIVVASGGSSGVETVRPTP</sequence>
<dbReference type="InterPro" id="IPR000551">
    <property type="entry name" value="MerR-type_HTH_dom"/>
</dbReference>
<organism evidence="3 4">
    <name type="scientific">Streptomyces niveus</name>
    <name type="common">Streptomyces spheroides</name>
    <dbReference type="NCBI Taxonomy" id="193462"/>
    <lineage>
        <taxon>Bacteria</taxon>
        <taxon>Bacillati</taxon>
        <taxon>Actinomycetota</taxon>
        <taxon>Actinomycetes</taxon>
        <taxon>Kitasatosporales</taxon>
        <taxon>Streptomycetaceae</taxon>
        <taxon>Streptomyces</taxon>
    </lineage>
</organism>
<dbReference type="SMART" id="SM00422">
    <property type="entry name" value="HTH_MERR"/>
    <property type="match status" value="1"/>
</dbReference>
<keyword evidence="4" id="KW-1185">Reference proteome</keyword>
<dbReference type="Pfam" id="PF13411">
    <property type="entry name" value="MerR_1"/>
    <property type="match status" value="1"/>
</dbReference>
<dbReference type="PRINTS" id="PR00040">
    <property type="entry name" value="HTHMERR"/>
</dbReference>
<name>A0ABZ1ZX65_STRNV</name>
<dbReference type="RefSeq" id="WP_329073721.1">
    <property type="nucleotide sequence ID" value="NZ_CP109495.1"/>
</dbReference>
<dbReference type="Proteomes" id="UP001432209">
    <property type="component" value="Chromosome"/>
</dbReference>
<dbReference type="CDD" id="cd01282">
    <property type="entry name" value="HTH_MerR-like_sg3"/>
    <property type="match status" value="1"/>
</dbReference>
<evidence type="ECO:0000313" key="4">
    <source>
        <dbReference type="Proteomes" id="UP001432209"/>
    </source>
</evidence>
<keyword evidence="1" id="KW-0238">DNA-binding</keyword>
<evidence type="ECO:0000259" key="2">
    <source>
        <dbReference type="PROSITE" id="PS50937"/>
    </source>
</evidence>
<dbReference type="PANTHER" id="PTHR30204:SF97">
    <property type="entry name" value="MERR FAMILY REGULATORY PROTEIN"/>
    <property type="match status" value="1"/>
</dbReference>
<protein>
    <submittedName>
        <fullName evidence="3">MerR family transcriptional regulator</fullName>
    </submittedName>
</protein>
<accession>A0ABZ1ZX65</accession>
<dbReference type="EMBL" id="CP109495">
    <property type="protein sequence ID" value="WUX50169.1"/>
    <property type="molecule type" value="Genomic_DNA"/>
</dbReference>